<protein>
    <submittedName>
        <fullName evidence="1">Uncharacterized protein</fullName>
    </submittedName>
</protein>
<proteinExistence type="predicted"/>
<keyword evidence="2" id="KW-1185">Reference proteome</keyword>
<sequence>MSLVNSARSFFGLTSPPLRPEFTLSDRGPRMPVCRACGALVAFEGQDGHIAWHADPGRPDSNAR</sequence>
<name>A0ABY4YQI9_9MICO</name>
<dbReference type="Proteomes" id="UP001056455">
    <property type="component" value="Chromosome"/>
</dbReference>
<dbReference type="RefSeq" id="WP_252591957.1">
    <property type="nucleotide sequence ID" value="NZ_CP099489.1"/>
</dbReference>
<dbReference type="EMBL" id="CP099489">
    <property type="protein sequence ID" value="USQ79042.1"/>
    <property type="molecule type" value="Genomic_DNA"/>
</dbReference>
<evidence type="ECO:0000313" key="2">
    <source>
        <dbReference type="Proteomes" id="UP001056455"/>
    </source>
</evidence>
<evidence type="ECO:0000313" key="1">
    <source>
        <dbReference type="EMBL" id="USQ79042.1"/>
    </source>
</evidence>
<gene>
    <name evidence="1" type="ORF">NF556_15640</name>
</gene>
<accession>A0ABY4YQI9</accession>
<organism evidence="1 2">
    <name type="scientific">Ornithinimicrobium faecis</name>
    <dbReference type="NCBI Taxonomy" id="2934158"/>
    <lineage>
        <taxon>Bacteria</taxon>
        <taxon>Bacillati</taxon>
        <taxon>Actinomycetota</taxon>
        <taxon>Actinomycetes</taxon>
        <taxon>Micrococcales</taxon>
        <taxon>Ornithinimicrobiaceae</taxon>
        <taxon>Ornithinimicrobium</taxon>
    </lineage>
</organism>
<reference evidence="1" key="1">
    <citation type="submission" date="2022-06" db="EMBL/GenBank/DDBJ databases">
        <title>Ornithinimicrobium HY1793.</title>
        <authorList>
            <person name="Huang Y."/>
        </authorList>
    </citation>
    <scope>NUCLEOTIDE SEQUENCE</scope>
    <source>
        <strain evidence="1">HY1793</strain>
    </source>
</reference>